<organism evidence="2 3">
    <name type="scientific">Rhizophagus irregularis</name>
    <dbReference type="NCBI Taxonomy" id="588596"/>
    <lineage>
        <taxon>Eukaryota</taxon>
        <taxon>Fungi</taxon>
        <taxon>Fungi incertae sedis</taxon>
        <taxon>Mucoromycota</taxon>
        <taxon>Glomeromycotina</taxon>
        <taxon>Glomeromycetes</taxon>
        <taxon>Glomerales</taxon>
        <taxon>Glomeraceae</taxon>
        <taxon>Rhizophagus</taxon>
    </lineage>
</organism>
<proteinExistence type="predicted"/>
<name>A0A916EKF2_9GLOM</name>
<reference evidence="2" key="1">
    <citation type="submission" date="2020-05" db="EMBL/GenBank/DDBJ databases">
        <authorList>
            <person name="Rincon C."/>
            <person name="Sanders R I."/>
            <person name="Robbins C."/>
            <person name="Chaturvedi A."/>
        </authorList>
    </citation>
    <scope>NUCLEOTIDE SEQUENCE</scope>
    <source>
        <strain evidence="2">CHB12</strain>
    </source>
</reference>
<evidence type="ECO:0000256" key="1">
    <source>
        <dbReference type="SAM" id="MobiDB-lite"/>
    </source>
</evidence>
<dbReference type="Proteomes" id="UP000684084">
    <property type="component" value="Unassembled WGS sequence"/>
</dbReference>
<comment type="caution">
    <text evidence="2">The sequence shown here is derived from an EMBL/GenBank/DDBJ whole genome shotgun (WGS) entry which is preliminary data.</text>
</comment>
<evidence type="ECO:0000313" key="2">
    <source>
        <dbReference type="EMBL" id="CAB5390086.1"/>
    </source>
</evidence>
<sequence>MALAPWDSGKSRRLSSKALVAGSGPHEHKNTTMPNTLEKVCHTDLLEGLQVSPSRRARLSFQTSAAGVHTNERTGPYRRRVLYNAQKHDQKETVLNFNILGILNFNLYTI</sequence>
<protein>
    <submittedName>
        <fullName evidence="2">Uncharacterized protein</fullName>
    </submittedName>
</protein>
<dbReference type="AlphaFoldDB" id="A0A916EKF2"/>
<dbReference type="EMBL" id="CAGKOT010000067">
    <property type="protein sequence ID" value="CAB5390086.1"/>
    <property type="molecule type" value="Genomic_DNA"/>
</dbReference>
<accession>A0A916EKF2</accession>
<gene>
    <name evidence="2" type="ORF">CHRIB12_LOCUS21366</name>
</gene>
<feature type="region of interest" description="Disordered" evidence="1">
    <location>
        <begin position="1"/>
        <end position="33"/>
    </location>
</feature>
<dbReference type="OrthoDB" id="10555099at2759"/>
<evidence type="ECO:0000313" key="3">
    <source>
        <dbReference type="Proteomes" id="UP000684084"/>
    </source>
</evidence>